<evidence type="ECO:0000256" key="6">
    <source>
        <dbReference type="ARBA" id="ARBA00022989"/>
    </source>
</evidence>
<keyword evidence="11" id="KW-0418">Kinase</keyword>
<evidence type="ECO:0000256" key="8">
    <source>
        <dbReference type="SAM" id="MobiDB-lite"/>
    </source>
</evidence>
<gene>
    <name evidence="11" type="ORF">CK240_01565</name>
</gene>
<protein>
    <submittedName>
        <fullName evidence="11">Histidine kinase</fullName>
    </submittedName>
</protein>
<dbReference type="SMART" id="SM00065">
    <property type="entry name" value="GAF"/>
    <property type="match status" value="1"/>
</dbReference>
<feature type="domain" description="GAF" evidence="10">
    <location>
        <begin position="625"/>
        <end position="776"/>
    </location>
</feature>
<dbReference type="GO" id="GO:0055085">
    <property type="term" value="P:transmembrane transport"/>
    <property type="evidence" value="ECO:0007669"/>
    <property type="project" value="TreeGrafter"/>
</dbReference>
<feature type="transmembrane region" description="Helical" evidence="9">
    <location>
        <begin position="337"/>
        <end position="362"/>
    </location>
</feature>
<evidence type="ECO:0000256" key="2">
    <source>
        <dbReference type="ARBA" id="ARBA00009773"/>
    </source>
</evidence>
<dbReference type="SUPFAM" id="SSF55781">
    <property type="entry name" value="GAF domain-like"/>
    <property type="match status" value="1"/>
</dbReference>
<dbReference type="GO" id="GO:0005886">
    <property type="term" value="C:plasma membrane"/>
    <property type="evidence" value="ECO:0007669"/>
    <property type="project" value="UniProtKB-SubCell"/>
</dbReference>
<feature type="transmembrane region" description="Helical" evidence="9">
    <location>
        <begin position="299"/>
        <end position="317"/>
    </location>
</feature>
<comment type="similarity">
    <text evidence="2">Belongs to the autoinducer-2 exporter (AI-2E) (TC 2.A.86) family.</text>
</comment>
<reference evidence="11 12" key="1">
    <citation type="submission" date="2017-09" db="EMBL/GenBank/DDBJ databases">
        <title>Paracoccus alkalisoli sp. nov., isolated from saline alkaline soil.</title>
        <authorList>
            <person name="Dong X."/>
            <person name="Zhang G."/>
        </authorList>
    </citation>
    <scope>NUCLEOTIDE SEQUENCE [LARGE SCALE GENOMIC DNA]</scope>
    <source>
        <strain evidence="11 12">WN007</strain>
    </source>
</reference>
<feature type="compositionally biased region" description="Low complexity" evidence="8">
    <location>
        <begin position="771"/>
        <end position="786"/>
    </location>
</feature>
<feature type="transmembrane region" description="Helical" evidence="9">
    <location>
        <begin position="176"/>
        <end position="199"/>
    </location>
</feature>
<keyword evidence="3" id="KW-0813">Transport</keyword>
<name>A0A2A2GNC6_9RHOB</name>
<accession>A0A2A2GNC6</accession>
<keyword evidence="5 9" id="KW-0812">Transmembrane</keyword>
<comment type="caution">
    <text evidence="11">The sequence shown here is derived from an EMBL/GenBank/DDBJ whole genome shotgun (WGS) entry which is preliminary data.</text>
</comment>
<dbReference type="SUPFAM" id="SSF81665">
    <property type="entry name" value="Calcium ATPase, transmembrane domain M"/>
    <property type="match status" value="1"/>
</dbReference>
<dbReference type="Pfam" id="PF01590">
    <property type="entry name" value="GAF"/>
    <property type="match status" value="1"/>
</dbReference>
<evidence type="ECO:0000256" key="7">
    <source>
        <dbReference type="ARBA" id="ARBA00023136"/>
    </source>
</evidence>
<dbReference type="RefSeq" id="WP_095638567.1">
    <property type="nucleotide sequence ID" value="NZ_NSJZ01000001.1"/>
</dbReference>
<dbReference type="PANTHER" id="PTHR21716:SF53">
    <property type="entry name" value="PERMEASE PERM-RELATED"/>
    <property type="match status" value="1"/>
</dbReference>
<feature type="transmembrane region" description="Helical" evidence="9">
    <location>
        <begin position="46"/>
        <end position="66"/>
    </location>
</feature>
<organism evidence="11 12">
    <name type="scientific">Paracoccus salipaludis</name>
    <dbReference type="NCBI Taxonomy" id="2032623"/>
    <lineage>
        <taxon>Bacteria</taxon>
        <taxon>Pseudomonadati</taxon>
        <taxon>Pseudomonadota</taxon>
        <taxon>Alphaproteobacteria</taxon>
        <taxon>Rhodobacterales</taxon>
        <taxon>Paracoccaceae</taxon>
        <taxon>Paracoccus</taxon>
    </lineage>
</organism>
<feature type="transmembrane region" description="Helical" evidence="9">
    <location>
        <begin position="238"/>
        <end position="266"/>
    </location>
</feature>
<evidence type="ECO:0000313" key="12">
    <source>
        <dbReference type="Proteomes" id="UP000218023"/>
    </source>
</evidence>
<feature type="region of interest" description="Disordered" evidence="8">
    <location>
        <begin position="766"/>
        <end position="792"/>
    </location>
</feature>
<evidence type="ECO:0000256" key="4">
    <source>
        <dbReference type="ARBA" id="ARBA00022475"/>
    </source>
</evidence>
<comment type="subcellular location">
    <subcellularLocation>
        <location evidence="1">Cell membrane</location>
        <topology evidence="1">Multi-pass membrane protein</topology>
    </subcellularLocation>
</comment>
<dbReference type="InterPro" id="IPR003018">
    <property type="entry name" value="GAF"/>
</dbReference>
<evidence type="ECO:0000256" key="1">
    <source>
        <dbReference type="ARBA" id="ARBA00004651"/>
    </source>
</evidence>
<dbReference type="PANTHER" id="PTHR21716">
    <property type="entry name" value="TRANSMEMBRANE PROTEIN"/>
    <property type="match status" value="1"/>
</dbReference>
<dbReference type="Pfam" id="PF01594">
    <property type="entry name" value="AI-2E_transport"/>
    <property type="match status" value="1"/>
</dbReference>
<sequence>MILPLPPSGTEPPPQSQQTDVVRLAAGLVIATIIVAALYFGQVVLIPLAVAFLISFVLGPLVHWLVRHGLSRLLAVALAMGLVLAVLGGLGTLVAVQVQSLSAQLPTYQSTIRAKIKDLGAQMEGPGILEGALQTVDTVQKEVAEVVGEGEENDVPPQRVRVIPEPVSPFKTAMLWLSPLLSPIATAGIVLVFVVLILLDQGDLRDRLLRILGGNIYRSTDALEEASKRISKYLLMQLVVNVTYALPMALGLWLIGVPGFILWGTLAAVMRFIPYVGPILSAVFPLSLAFAVDPGWNMVLMTAALILVLELVSNNIIEPLLYGTSTGLSVLSLIAAATFWTAIWGPIGLVLSTPLTVCLLVVGRYIPQLSILETLLGSSPALSRQTRIYQRLIANDPDDAIDIAEDVIEEESVTEFYNDEGMEVLRQASIDYINNARAEHRLRIANGMDELLEEIRDAHPATLPEGAAPRVACIAGKWEIDRQACEMLAHSLQLDGVPAAVRAAGTATSRYVAGLELEGVQVVLLSFFSREPDAGARNLTRRIRARWPRAKVVLGLWGVASDELDDRRREALGADAVVASIKEAVGRISLLVRDAEGASVEVVQDPQAAAVRNETLKGVRLENPELREDLDDYAIRAADVFDVRTAVIVAIEGENELVIGASHDLPGARTSDGRDLIVLPQDSPIAAQVLSDAKPVAVADIERDPVLSENAILHRWSARALAAAPVRKADGVVLGALCLIHDQVRELDDEELQLLETLAAEVAERLTGEDAAPVSEPEVPAPSASVGQQVPD</sequence>
<dbReference type="EMBL" id="NSJZ01000001">
    <property type="protein sequence ID" value="PAU98848.1"/>
    <property type="molecule type" value="Genomic_DNA"/>
</dbReference>
<feature type="transmembrane region" description="Helical" evidence="9">
    <location>
        <begin position="272"/>
        <end position="292"/>
    </location>
</feature>
<dbReference type="InterPro" id="IPR029016">
    <property type="entry name" value="GAF-like_dom_sf"/>
</dbReference>
<dbReference type="InterPro" id="IPR023298">
    <property type="entry name" value="ATPase_P-typ_TM_dom_sf"/>
</dbReference>
<evidence type="ECO:0000313" key="11">
    <source>
        <dbReference type="EMBL" id="PAU98848.1"/>
    </source>
</evidence>
<dbReference type="Gene3D" id="3.30.450.40">
    <property type="match status" value="1"/>
</dbReference>
<keyword evidence="7 9" id="KW-0472">Membrane</keyword>
<evidence type="ECO:0000256" key="9">
    <source>
        <dbReference type="SAM" id="Phobius"/>
    </source>
</evidence>
<dbReference type="AlphaFoldDB" id="A0A2A2GNC6"/>
<dbReference type="GO" id="GO:0016301">
    <property type="term" value="F:kinase activity"/>
    <property type="evidence" value="ECO:0007669"/>
    <property type="project" value="UniProtKB-KW"/>
</dbReference>
<dbReference type="InterPro" id="IPR002549">
    <property type="entry name" value="AI-2E-like"/>
</dbReference>
<evidence type="ECO:0000256" key="3">
    <source>
        <dbReference type="ARBA" id="ARBA00022448"/>
    </source>
</evidence>
<keyword evidence="6 9" id="KW-1133">Transmembrane helix</keyword>
<evidence type="ECO:0000256" key="5">
    <source>
        <dbReference type="ARBA" id="ARBA00022692"/>
    </source>
</evidence>
<keyword evidence="11" id="KW-0808">Transferase</keyword>
<feature type="transmembrane region" description="Helical" evidence="9">
    <location>
        <begin position="73"/>
        <end position="96"/>
    </location>
</feature>
<evidence type="ECO:0000259" key="10">
    <source>
        <dbReference type="SMART" id="SM00065"/>
    </source>
</evidence>
<dbReference type="OrthoDB" id="9799225at2"/>
<dbReference type="Proteomes" id="UP000218023">
    <property type="component" value="Unassembled WGS sequence"/>
</dbReference>
<feature type="transmembrane region" description="Helical" evidence="9">
    <location>
        <begin position="21"/>
        <end position="40"/>
    </location>
</feature>
<keyword evidence="12" id="KW-1185">Reference proteome</keyword>
<keyword evidence="4" id="KW-1003">Cell membrane</keyword>
<proteinExistence type="inferred from homology"/>